<dbReference type="PROSITE" id="PS00086">
    <property type="entry name" value="CYTOCHROME_P450"/>
    <property type="match status" value="1"/>
</dbReference>
<dbReference type="Pfam" id="PF00067">
    <property type="entry name" value="p450"/>
    <property type="match status" value="1"/>
</dbReference>
<keyword evidence="2" id="KW-0560">Oxidoreductase</keyword>
<sequence length="71" mass="8170">MSPERPANHHVAFGFGVHQCLGQQLARLELQIAYPALLRRFPRMQLATDIARLRLRDEMPVYGVDTLPVTW</sequence>
<keyword evidence="4" id="KW-1185">Reference proteome</keyword>
<proteinExistence type="inferred from homology"/>
<dbReference type="Gene3D" id="1.10.630.10">
    <property type="entry name" value="Cytochrome P450"/>
    <property type="match status" value="1"/>
</dbReference>
<evidence type="ECO:0000313" key="4">
    <source>
        <dbReference type="Proteomes" id="UP000696294"/>
    </source>
</evidence>
<dbReference type="PANTHER" id="PTHR46696:SF1">
    <property type="entry name" value="CYTOCHROME P450 YJIB-RELATED"/>
    <property type="match status" value="1"/>
</dbReference>
<comment type="similarity">
    <text evidence="1 2">Belongs to the cytochrome P450 family.</text>
</comment>
<evidence type="ECO:0000313" key="3">
    <source>
        <dbReference type="EMBL" id="NJP94785.1"/>
    </source>
</evidence>
<keyword evidence="2" id="KW-0479">Metal-binding</keyword>
<organism evidence="3 4">
    <name type="scientific">Nonomuraea composti</name>
    <dbReference type="NCBI Taxonomy" id="2720023"/>
    <lineage>
        <taxon>Bacteria</taxon>
        <taxon>Bacillati</taxon>
        <taxon>Actinomycetota</taxon>
        <taxon>Actinomycetes</taxon>
        <taxon>Streptosporangiales</taxon>
        <taxon>Streptosporangiaceae</taxon>
        <taxon>Nonomuraea</taxon>
    </lineage>
</organism>
<evidence type="ECO:0000256" key="2">
    <source>
        <dbReference type="RuleBase" id="RU000461"/>
    </source>
</evidence>
<dbReference type="InterPro" id="IPR017972">
    <property type="entry name" value="Cyt_P450_CS"/>
</dbReference>
<keyword evidence="2" id="KW-0503">Monooxygenase</keyword>
<comment type="caution">
    <text evidence="3">The sequence shown here is derived from an EMBL/GenBank/DDBJ whole genome shotgun (WGS) entry which is preliminary data.</text>
</comment>
<keyword evidence="2" id="KW-0408">Iron</keyword>
<protein>
    <submittedName>
        <fullName evidence="3">Cytochrome P450</fullName>
    </submittedName>
</protein>
<dbReference type="SUPFAM" id="SSF48264">
    <property type="entry name" value="Cytochrome P450"/>
    <property type="match status" value="1"/>
</dbReference>
<dbReference type="InterPro" id="IPR001128">
    <property type="entry name" value="Cyt_P450"/>
</dbReference>
<dbReference type="PRINTS" id="PR00359">
    <property type="entry name" value="BP450"/>
</dbReference>
<dbReference type="InterPro" id="IPR036396">
    <property type="entry name" value="Cyt_P450_sf"/>
</dbReference>
<gene>
    <name evidence="3" type="ORF">HCN51_36025</name>
</gene>
<dbReference type="Proteomes" id="UP000696294">
    <property type="component" value="Unassembled WGS sequence"/>
</dbReference>
<dbReference type="EMBL" id="JAATEP010000032">
    <property type="protein sequence ID" value="NJP94785.1"/>
    <property type="molecule type" value="Genomic_DNA"/>
</dbReference>
<name>A0ABX1BAG9_9ACTN</name>
<accession>A0ABX1BAG9</accession>
<keyword evidence="2" id="KW-0349">Heme</keyword>
<dbReference type="PANTHER" id="PTHR46696">
    <property type="entry name" value="P450, PUTATIVE (EUROFUNG)-RELATED"/>
    <property type="match status" value="1"/>
</dbReference>
<dbReference type="InterPro" id="IPR002397">
    <property type="entry name" value="Cyt_P450_B"/>
</dbReference>
<reference evidence="3 4" key="1">
    <citation type="submission" date="2020-03" db="EMBL/GenBank/DDBJ databases">
        <title>WGS of actinomycetes isolated from Thailand.</title>
        <authorList>
            <person name="Thawai C."/>
        </authorList>
    </citation>
    <scope>NUCLEOTIDE SEQUENCE [LARGE SCALE GENOMIC DNA]</scope>
    <source>
        <strain evidence="3 4">FMUSA5-5</strain>
    </source>
</reference>
<evidence type="ECO:0000256" key="1">
    <source>
        <dbReference type="ARBA" id="ARBA00010617"/>
    </source>
</evidence>